<dbReference type="PRINTS" id="PR00182">
    <property type="entry name" value="ECOLNEIPORIN"/>
</dbReference>
<evidence type="ECO:0000256" key="5">
    <source>
        <dbReference type="ARBA" id="ARBA00022692"/>
    </source>
</evidence>
<dbReference type="SUPFAM" id="SSF56935">
    <property type="entry name" value="Porins"/>
    <property type="match status" value="1"/>
</dbReference>
<evidence type="ECO:0000256" key="10">
    <source>
        <dbReference type="ARBA" id="ARBA00023237"/>
    </source>
</evidence>
<feature type="domain" description="Porin" evidence="12">
    <location>
        <begin position="7"/>
        <end position="386"/>
    </location>
</feature>
<dbReference type="InterPro" id="IPR033900">
    <property type="entry name" value="Gram_neg_porin_domain"/>
</dbReference>
<dbReference type="InterPro" id="IPR050298">
    <property type="entry name" value="Gram-neg_bact_OMP"/>
</dbReference>
<evidence type="ECO:0000313" key="14">
    <source>
        <dbReference type="Proteomes" id="UP000182060"/>
    </source>
</evidence>
<keyword evidence="5" id="KW-0812">Transmembrane</keyword>
<keyword evidence="8" id="KW-0626">Porin</keyword>
<keyword evidence="3" id="KW-0813">Transport</keyword>
<dbReference type="AlphaFoldDB" id="A0AAC9NHK2"/>
<dbReference type="CDD" id="cd00342">
    <property type="entry name" value="gram_neg_porins"/>
    <property type="match status" value="1"/>
</dbReference>
<accession>A0AAC9NHK2</accession>
<dbReference type="Gene3D" id="2.40.160.10">
    <property type="entry name" value="Porin"/>
    <property type="match status" value="1"/>
</dbReference>
<reference evidence="13" key="1">
    <citation type="journal article" date="2017" name="Appl. Environ. Microbiol.">
        <title>Microdiversification of a pelagic Polynucleobacter species is mainly driven by acquisition of genomic islands from a partially interspecific gene pool.</title>
        <authorList>
            <person name="Hoetzinger M."/>
            <person name="Hahn M.W."/>
            <person name="Jezberova J."/>
            <person name="Schmidt J."/>
            <person name="Koll U."/>
        </authorList>
    </citation>
    <scope>NUCLEOTIDE SEQUENCE</scope>
    <source>
        <strain evidence="13">MWH-RechtKol4</strain>
    </source>
</reference>
<evidence type="ECO:0000256" key="1">
    <source>
        <dbReference type="ARBA" id="ARBA00004571"/>
    </source>
</evidence>
<name>A0AAC9NHK2_9BURK</name>
<dbReference type="InterPro" id="IPR023614">
    <property type="entry name" value="Porin_dom_sf"/>
</dbReference>
<dbReference type="GO" id="GO:0015288">
    <property type="term" value="F:porin activity"/>
    <property type="evidence" value="ECO:0007669"/>
    <property type="project" value="UniProtKB-KW"/>
</dbReference>
<keyword evidence="4" id="KW-1134">Transmembrane beta strand</keyword>
<evidence type="ECO:0000256" key="3">
    <source>
        <dbReference type="ARBA" id="ARBA00022448"/>
    </source>
</evidence>
<dbReference type="EMBL" id="CP015017">
    <property type="protein sequence ID" value="APC00268.1"/>
    <property type="molecule type" value="Genomic_DNA"/>
</dbReference>
<proteinExistence type="predicted"/>
<evidence type="ECO:0000256" key="8">
    <source>
        <dbReference type="ARBA" id="ARBA00023114"/>
    </source>
</evidence>
<keyword evidence="10" id="KW-0998">Cell outer membrane</keyword>
<gene>
    <name evidence="13" type="ORF">AOC25_00825</name>
</gene>
<evidence type="ECO:0000313" key="13">
    <source>
        <dbReference type="EMBL" id="APC00268.1"/>
    </source>
</evidence>
<comment type="subunit">
    <text evidence="2">Homotrimer.</text>
</comment>
<comment type="subcellular location">
    <subcellularLocation>
        <location evidence="1">Cell outer membrane</location>
        <topology evidence="1">Multi-pass membrane protein</topology>
    </subcellularLocation>
</comment>
<dbReference type="RefSeq" id="WP_071538528.1">
    <property type="nucleotide sequence ID" value="NZ_CP015016.1"/>
</dbReference>
<feature type="signal peptide" evidence="11">
    <location>
        <begin position="1"/>
        <end position="20"/>
    </location>
</feature>
<evidence type="ECO:0000256" key="9">
    <source>
        <dbReference type="ARBA" id="ARBA00023136"/>
    </source>
</evidence>
<evidence type="ECO:0000256" key="11">
    <source>
        <dbReference type="SAM" id="SignalP"/>
    </source>
</evidence>
<evidence type="ECO:0000256" key="6">
    <source>
        <dbReference type="ARBA" id="ARBA00022729"/>
    </source>
</evidence>
<dbReference type="PANTHER" id="PTHR34501">
    <property type="entry name" value="PROTEIN YDDL-RELATED"/>
    <property type="match status" value="1"/>
</dbReference>
<evidence type="ECO:0000256" key="2">
    <source>
        <dbReference type="ARBA" id="ARBA00011233"/>
    </source>
</evidence>
<organism evidence="13 14">
    <name type="scientific">Polynucleobacter asymbioticus</name>
    <dbReference type="NCBI Taxonomy" id="576611"/>
    <lineage>
        <taxon>Bacteria</taxon>
        <taxon>Pseudomonadati</taxon>
        <taxon>Pseudomonadota</taxon>
        <taxon>Betaproteobacteria</taxon>
        <taxon>Burkholderiales</taxon>
        <taxon>Burkholderiaceae</taxon>
        <taxon>Polynucleobacter</taxon>
    </lineage>
</organism>
<dbReference type="GO" id="GO:0009279">
    <property type="term" value="C:cell outer membrane"/>
    <property type="evidence" value="ECO:0007669"/>
    <property type="project" value="UniProtKB-SubCell"/>
</dbReference>
<dbReference type="PANTHER" id="PTHR34501:SF9">
    <property type="entry name" value="MAJOR OUTER MEMBRANE PROTEIN P.IA"/>
    <property type="match status" value="1"/>
</dbReference>
<sequence length="419" mass="43777">MKKSLFAVAALSAIAGSAQAQSSVTVYGLMDLGYVGYNTRQAGQGTGGNTVNKTTGNAFSSSGESTSRLGFKGTEDLGGGASAFFTVELGLTPNNQQSVNSGATQNRQTFVGLKKNGIGQFALGTQYTVVHNAVAATDPGQANNIAGNLIYPAITEGQGGQDNSTGAGYTIRTNNQLSLNSETFAGFKANAMLVMNNKNQNETIVSAGTTTTTTGGLNNQNGWGLGLDYTFKNFYATANYQALTSKQSTQTVNTTGTTIATYMPVGAPTPGYAGASSAGGTNVQDNQWYVAATYDFGILKAYAQYITRKVSAQQNNSYYLNRSAEQIGVRSFITPTIEAWVSGGLGRYTGYGSNAANMTAWQIGSNYWLSKRTNLYAIYGQAGTSNATQPTSINGVSAASTNPVSSNVSNYAIGVRHTF</sequence>
<keyword evidence="9" id="KW-0472">Membrane</keyword>
<feature type="chain" id="PRO_5041972400" evidence="11">
    <location>
        <begin position="21"/>
        <end position="419"/>
    </location>
</feature>
<evidence type="ECO:0000259" key="12">
    <source>
        <dbReference type="Pfam" id="PF13609"/>
    </source>
</evidence>
<dbReference type="InterPro" id="IPR001702">
    <property type="entry name" value="Porin_Gram-ve"/>
</dbReference>
<evidence type="ECO:0000256" key="7">
    <source>
        <dbReference type="ARBA" id="ARBA00023065"/>
    </source>
</evidence>
<dbReference type="GO" id="GO:0046930">
    <property type="term" value="C:pore complex"/>
    <property type="evidence" value="ECO:0007669"/>
    <property type="project" value="UniProtKB-KW"/>
</dbReference>
<dbReference type="GO" id="GO:0034220">
    <property type="term" value="P:monoatomic ion transmembrane transport"/>
    <property type="evidence" value="ECO:0007669"/>
    <property type="project" value="InterPro"/>
</dbReference>
<evidence type="ECO:0000256" key="4">
    <source>
        <dbReference type="ARBA" id="ARBA00022452"/>
    </source>
</evidence>
<protein>
    <submittedName>
        <fullName evidence="13">Porin</fullName>
    </submittedName>
</protein>
<keyword evidence="6 11" id="KW-0732">Signal</keyword>
<keyword evidence="7" id="KW-0406">Ion transport</keyword>
<dbReference type="Proteomes" id="UP000182060">
    <property type="component" value="Chromosome"/>
</dbReference>
<dbReference type="Pfam" id="PF13609">
    <property type="entry name" value="Porin_4"/>
    <property type="match status" value="1"/>
</dbReference>